<sequence length="229" mass="24765">MFEAETQNAIVRLARTASIEPAALLAVAEIESGGKAYAVVNNKREPMIRFEGHYFDRRLSGLQQAQARAAGLSSPKAGAIRNPNGQASRWAMLDRAAAINRKAAYESVSWGIGQVMGAHWQWLGYASVDALVDQCRESPAGQIAVMLRYIEKAGLASALNALDWPTFARGYNGPQFAKSGYDKKLAAAFKRHKAACPGDPATVEASSPQPRSWLGAIADWIKERLAHLG</sequence>
<name>A0A8J7RIY4_9HYPH</name>
<comment type="caution">
    <text evidence="2">The sequence shown here is derived from an EMBL/GenBank/DDBJ whole genome shotgun (WGS) entry which is preliminary data.</text>
</comment>
<dbReference type="Proteomes" id="UP000666240">
    <property type="component" value="Unassembled WGS sequence"/>
</dbReference>
<accession>A0A8J7RIY4</accession>
<proteinExistence type="predicted"/>
<keyword evidence="3" id="KW-1185">Reference proteome</keyword>
<dbReference type="SUPFAM" id="SSF53955">
    <property type="entry name" value="Lysozyme-like"/>
    <property type="match status" value="1"/>
</dbReference>
<feature type="domain" description="N-acetylmuramidase" evidence="1">
    <location>
        <begin position="20"/>
        <end position="193"/>
    </location>
</feature>
<dbReference type="EMBL" id="JAGIYY010000003">
    <property type="protein sequence ID" value="MBP0439286.1"/>
    <property type="molecule type" value="Genomic_DNA"/>
</dbReference>
<evidence type="ECO:0000259" key="1">
    <source>
        <dbReference type="Pfam" id="PF11860"/>
    </source>
</evidence>
<evidence type="ECO:0000313" key="3">
    <source>
        <dbReference type="Proteomes" id="UP000666240"/>
    </source>
</evidence>
<organism evidence="2 3">
    <name type="scientific">Tianweitania sediminis</name>
    <dbReference type="NCBI Taxonomy" id="1502156"/>
    <lineage>
        <taxon>Bacteria</taxon>
        <taxon>Pseudomonadati</taxon>
        <taxon>Pseudomonadota</taxon>
        <taxon>Alphaproteobacteria</taxon>
        <taxon>Hyphomicrobiales</taxon>
        <taxon>Phyllobacteriaceae</taxon>
        <taxon>Tianweitania</taxon>
    </lineage>
</organism>
<dbReference type="Pfam" id="PF11860">
    <property type="entry name" value="Muramidase"/>
    <property type="match status" value="1"/>
</dbReference>
<gene>
    <name evidence="2" type="ORF">J5Y06_11555</name>
</gene>
<dbReference type="InterPro" id="IPR024408">
    <property type="entry name" value="Muramidase"/>
</dbReference>
<dbReference type="RefSeq" id="WP_209335313.1">
    <property type="nucleotide sequence ID" value="NZ_JAGIYY010000003.1"/>
</dbReference>
<dbReference type="AlphaFoldDB" id="A0A8J7RIY4"/>
<dbReference type="InterPro" id="IPR023346">
    <property type="entry name" value="Lysozyme-like_dom_sf"/>
</dbReference>
<reference evidence="2" key="1">
    <citation type="submission" date="2021-03" db="EMBL/GenBank/DDBJ databases">
        <title>Genome sequencing and assembly of Tianweitania sediminis.</title>
        <authorList>
            <person name="Chhetri G."/>
        </authorList>
    </citation>
    <scope>NUCLEOTIDE SEQUENCE</scope>
    <source>
        <strain evidence="2">Z8</strain>
    </source>
</reference>
<protein>
    <submittedName>
        <fullName evidence="2">N-acetylmuramidase family protein</fullName>
    </submittedName>
</protein>
<evidence type="ECO:0000313" key="2">
    <source>
        <dbReference type="EMBL" id="MBP0439286.1"/>
    </source>
</evidence>